<dbReference type="Proteomes" id="UP000230706">
    <property type="component" value="Unassembled WGS sequence"/>
</dbReference>
<reference evidence="2" key="1">
    <citation type="submission" date="2017-09" db="EMBL/GenBank/DDBJ databases">
        <title>Depth-based differentiation of microbial function through sediment-hosted aquifers and enrichment of novel symbionts in the deep terrestrial subsurface.</title>
        <authorList>
            <person name="Probst A.J."/>
            <person name="Ladd B."/>
            <person name="Jarett J.K."/>
            <person name="Geller-Mcgrath D.E."/>
            <person name="Sieber C.M.K."/>
            <person name="Emerson J.B."/>
            <person name="Anantharaman K."/>
            <person name="Thomas B.C."/>
            <person name="Malmstrom R."/>
            <person name="Stieglmeier M."/>
            <person name="Klingl A."/>
            <person name="Woyke T."/>
            <person name="Ryan C.M."/>
            <person name="Banfield J.F."/>
        </authorList>
    </citation>
    <scope>NUCLEOTIDE SEQUENCE [LARGE SCALE GENOMIC DNA]</scope>
</reference>
<protein>
    <submittedName>
        <fullName evidence="1">Uncharacterized protein</fullName>
    </submittedName>
</protein>
<gene>
    <name evidence="1" type="ORF">COU13_00075</name>
</gene>
<evidence type="ECO:0000313" key="2">
    <source>
        <dbReference type="Proteomes" id="UP000230706"/>
    </source>
</evidence>
<comment type="caution">
    <text evidence="1">The sequence shown here is derived from an EMBL/GenBank/DDBJ whole genome shotgun (WGS) entry which is preliminary data.</text>
</comment>
<dbReference type="EMBL" id="PFBF01000002">
    <property type="protein sequence ID" value="PIR86585.1"/>
    <property type="molecule type" value="Genomic_DNA"/>
</dbReference>
<organism evidence="1 2">
    <name type="scientific">Candidatus Kaiserbacteria bacterium CG10_big_fil_rev_8_21_14_0_10_43_70</name>
    <dbReference type="NCBI Taxonomy" id="1974605"/>
    <lineage>
        <taxon>Bacteria</taxon>
        <taxon>Candidatus Kaiseribacteriota</taxon>
    </lineage>
</organism>
<dbReference type="AlphaFoldDB" id="A0A2H0ULD1"/>
<name>A0A2H0ULD1_9BACT</name>
<proteinExistence type="predicted"/>
<sequence length="353" mass="39058">MYNFYMPFVSKKILFALILIAVLPLLTQAQLLLPNLGSPVSFILSPENPGPDEIVDVRIESFSLDLNRTTINWLVDGSLFAQGNGLDAIQIRTGPIGSETIVSVIIRPDEVTEIFDQIVIRPTHISILWEADTYTPPFYQGRALPSSNSTILIEAYPDIRNQLGNKIPNNDLIFTWKKNGGIINRISGRGQSSAIIDSPLLFGEDIISVDVVSLDNRYNGSSFARIPSKDPHISIYKDDPLIGIMYHQAIPSFDTIPTSDITLAAVPFYFSARNSNDTNVSYVWEVNNLSIPTDPRDPSRIILRLANGIIGAATVSLDISHVEHFLQSASNAWTLSISNESAQGNDPFFRRTN</sequence>
<evidence type="ECO:0000313" key="1">
    <source>
        <dbReference type="EMBL" id="PIR86585.1"/>
    </source>
</evidence>
<accession>A0A2H0ULD1</accession>